<protein>
    <submittedName>
        <fullName evidence="1">Aminoglycoside phosphotransferase</fullName>
    </submittedName>
</protein>
<proteinExistence type="predicted"/>
<sequence>MSEGLDQHPVLDSVDALTAGARDRTPLSGPGKSGAALERVTLDGTTYVVKYLDSDADWTLRAAGVTGSPTVELWRRGVLADLPAEIAQPIVALAHDRARPTLAALLMEDVGPWLIPATDEPITVAQNELFVDHMAALHVAFWETERDVDVVPARERYLELSPRMAAAEAALGSDHLVPRLVAQGWPLLESVAPRAAAVVVPLVEEPAPLVAALASTPQTFIHGNWKLDNLGIDATGRTILLDWEAPGRGAGAADLAWYLAINCRRLPVSKEATIAAYRAALERRGIDTAPWWERQLGLALVGALVQFGWEKALGGYDDELAWWEERVVEGARLLA</sequence>
<organism evidence="1 2">
    <name type="scientific">Nocardioides ginsengisoli</name>
    <dbReference type="NCBI Taxonomy" id="363868"/>
    <lineage>
        <taxon>Bacteria</taxon>
        <taxon>Bacillati</taxon>
        <taxon>Actinomycetota</taxon>
        <taxon>Actinomycetes</taxon>
        <taxon>Propionibacteriales</taxon>
        <taxon>Nocardioidaceae</taxon>
        <taxon>Nocardioides</taxon>
    </lineage>
</organism>
<comment type="caution">
    <text evidence="1">The sequence shown here is derived from an EMBL/GenBank/DDBJ whole genome shotgun (WGS) entry which is preliminary data.</text>
</comment>
<evidence type="ECO:0000313" key="2">
    <source>
        <dbReference type="Proteomes" id="UP001597229"/>
    </source>
</evidence>
<keyword evidence="2" id="KW-1185">Reference proteome</keyword>
<evidence type="ECO:0000313" key="1">
    <source>
        <dbReference type="EMBL" id="MFD1246569.1"/>
    </source>
</evidence>
<name>A0ABW3VW79_9ACTN</name>
<dbReference type="Proteomes" id="UP001597229">
    <property type="component" value="Unassembled WGS sequence"/>
</dbReference>
<dbReference type="InterPro" id="IPR011009">
    <property type="entry name" value="Kinase-like_dom_sf"/>
</dbReference>
<dbReference type="EMBL" id="JBHTLX010000004">
    <property type="protein sequence ID" value="MFD1246569.1"/>
    <property type="molecule type" value="Genomic_DNA"/>
</dbReference>
<gene>
    <name evidence="1" type="ORF">ACFQ3F_02090</name>
</gene>
<reference evidence="2" key="1">
    <citation type="journal article" date="2019" name="Int. J. Syst. Evol. Microbiol.">
        <title>The Global Catalogue of Microorganisms (GCM) 10K type strain sequencing project: providing services to taxonomists for standard genome sequencing and annotation.</title>
        <authorList>
            <consortium name="The Broad Institute Genomics Platform"/>
            <consortium name="The Broad Institute Genome Sequencing Center for Infectious Disease"/>
            <person name="Wu L."/>
            <person name="Ma J."/>
        </authorList>
    </citation>
    <scope>NUCLEOTIDE SEQUENCE [LARGE SCALE GENOMIC DNA]</scope>
    <source>
        <strain evidence="2">CCUG 52478</strain>
    </source>
</reference>
<dbReference type="Gene3D" id="3.90.1200.10">
    <property type="match status" value="1"/>
</dbReference>
<dbReference type="SUPFAM" id="SSF56112">
    <property type="entry name" value="Protein kinase-like (PK-like)"/>
    <property type="match status" value="1"/>
</dbReference>
<accession>A0ABW3VW79</accession>
<dbReference type="RefSeq" id="WP_367920042.1">
    <property type="nucleotide sequence ID" value="NZ_BAABAC010000025.1"/>
</dbReference>